<evidence type="ECO:0000256" key="3">
    <source>
        <dbReference type="ARBA" id="ARBA00022448"/>
    </source>
</evidence>
<dbReference type="AlphaFoldDB" id="C6LD39"/>
<dbReference type="Pfam" id="PF01769">
    <property type="entry name" value="MgtE"/>
    <property type="match status" value="1"/>
</dbReference>
<keyword evidence="9" id="KW-0479">Metal-binding</keyword>
<dbReference type="SMART" id="SM00924">
    <property type="entry name" value="MgtE_N"/>
    <property type="match status" value="1"/>
</dbReference>
<feature type="domain" description="CBS" evidence="10">
    <location>
        <begin position="214"/>
        <end position="273"/>
    </location>
</feature>
<dbReference type="RefSeq" id="WP_006861491.1">
    <property type="nucleotide sequence ID" value="NZ_ACCL02000006.1"/>
</dbReference>
<dbReference type="InterPro" id="IPR006667">
    <property type="entry name" value="SLC41_membr_dom"/>
</dbReference>
<dbReference type="GO" id="GO:0015095">
    <property type="term" value="F:magnesium ion transmembrane transporter activity"/>
    <property type="evidence" value="ECO:0007669"/>
    <property type="project" value="UniProtKB-UniRule"/>
</dbReference>
<dbReference type="SUPFAM" id="SSF161093">
    <property type="entry name" value="MgtE membrane domain-like"/>
    <property type="match status" value="1"/>
</dbReference>
<dbReference type="Gene3D" id="1.25.60.10">
    <property type="entry name" value="MgtE N-terminal domain-like"/>
    <property type="match status" value="1"/>
</dbReference>
<dbReference type="eggNOG" id="COG2239">
    <property type="taxonomic scope" value="Bacteria"/>
</dbReference>
<comment type="subcellular location">
    <subcellularLocation>
        <location evidence="9">Cell membrane</location>
        <topology evidence="9">Multi-pass membrane protein</topology>
    </subcellularLocation>
    <subcellularLocation>
        <location evidence="1">Membrane</location>
        <topology evidence="1">Multi-pass membrane protein</topology>
    </subcellularLocation>
</comment>
<comment type="subunit">
    <text evidence="9">Homodimer.</text>
</comment>
<dbReference type="Gene3D" id="1.10.357.20">
    <property type="entry name" value="SLC41 divalent cation transporters, integral membrane domain"/>
    <property type="match status" value="1"/>
</dbReference>
<evidence type="ECO:0000256" key="7">
    <source>
        <dbReference type="ARBA" id="ARBA00023136"/>
    </source>
</evidence>
<feature type="transmembrane region" description="Helical" evidence="9">
    <location>
        <begin position="454"/>
        <end position="472"/>
    </location>
</feature>
<comment type="caution">
    <text evidence="11">The sequence shown here is derived from an EMBL/GenBank/DDBJ whole genome shotgun (WGS) entry which is preliminary data.</text>
</comment>
<dbReference type="PANTHER" id="PTHR43773">
    <property type="entry name" value="MAGNESIUM TRANSPORTER MGTE"/>
    <property type="match status" value="1"/>
</dbReference>
<keyword evidence="8" id="KW-0129">CBS domain</keyword>
<dbReference type="InterPro" id="IPR006669">
    <property type="entry name" value="MgtE_transporter"/>
</dbReference>
<keyword evidence="7 9" id="KW-0472">Membrane</keyword>
<comment type="similarity">
    <text evidence="2 9">Belongs to the SLC41A transporter family.</text>
</comment>
<dbReference type="GO" id="GO:0005886">
    <property type="term" value="C:plasma membrane"/>
    <property type="evidence" value="ECO:0007669"/>
    <property type="project" value="UniProtKB-SubCell"/>
</dbReference>
<evidence type="ECO:0000256" key="1">
    <source>
        <dbReference type="ARBA" id="ARBA00004141"/>
    </source>
</evidence>
<dbReference type="STRING" id="168384.SAMN05660368_01625"/>
<feature type="transmembrane region" description="Helical" evidence="9">
    <location>
        <begin position="337"/>
        <end position="354"/>
    </location>
</feature>
<dbReference type="Proteomes" id="UP000005561">
    <property type="component" value="Unassembled WGS sequence"/>
</dbReference>
<dbReference type="Pfam" id="PF03448">
    <property type="entry name" value="MgtE_N"/>
    <property type="match status" value="1"/>
</dbReference>
<evidence type="ECO:0000256" key="4">
    <source>
        <dbReference type="ARBA" id="ARBA00022692"/>
    </source>
</evidence>
<dbReference type="SMART" id="SM00116">
    <property type="entry name" value="CBS"/>
    <property type="match status" value="2"/>
</dbReference>
<dbReference type="InterPro" id="IPR046342">
    <property type="entry name" value="CBS_dom_sf"/>
</dbReference>
<dbReference type="InterPro" id="IPR000644">
    <property type="entry name" value="CBS_dom"/>
</dbReference>
<keyword evidence="12" id="KW-1185">Reference proteome</keyword>
<feature type="domain" description="CBS" evidence="10">
    <location>
        <begin position="151"/>
        <end position="213"/>
    </location>
</feature>
<keyword evidence="5 9" id="KW-0460">Magnesium</keyword>
<evidence type="ECO:0000256" key="9">
    <source>
        <dbReference type="RuleBase" id="RU362011"/>
    </source>
</evidence>
<dbReference type="PANTHER" id="PTHR43773:SF1">
    <property type="entry name" value="MAGNESIUM TRANSPORTER MGTE"/>
    <property type="match status" value="1"/>
</dbReference>
<feature type="transmembrane region" description="Helical" evidence="9">
    <location>
        <begin position="375"/>
        <end position="396"/>
    </location>
</feature>
<keyword evidence="6 9" id="KW-1133">Transmembrane helix</keyword>
<dbReference type="GO" id="GO:0046872">
    <property type="term" value="F:metal ion binding"/>
    <property type="evidence" value="ECO:0007669"/>
    <property type="project" value="UniProtKB-KW"/>
</dbReference>
<evidence type="ECO:0000256" key="6">
    <source>
        <dbReference type="ARBA" id="ARBA00022989"/>
    </source>
</evidence>
<dbReference type="Gene3D" id="3.10.580.10">
    <property type="entry name" value="CBS-domain"/>
    <property type="match status" value="1"/>
</dbReference>
<dbReference type="Pfam" id="PF00571">
    <property type="entry name" value="CBS"/>
    <property type="match status" value="2"/>
</dbReference>
<dbReference type="InterPro" id="IPR038076">
    <property type="entry name" value="MgtE_N_sf"/>
</dbReference>
<dbReference type="PROSITE" id="PS51371">
    <property type="entry name" value="CBS"/>
    <property type="match status" value="2"/>
</dbReference>
<name>C6LD39_9FIRM</name>
<protein>
    <recommendedName>
        <fullName evidence="9">Magnesium transporter MgtE</fullName>
    </recommendedName>
</protein>
<evidence type="ECO:0000256" key="2">
    <source>
        <dbReference type="ARBA" id="ARBA00009749"/>
    </source>
</evidence>
<keyword evidence="4 9" id="KW-0812">Transmembrane</keyword>
<evidence type="ECO:0000313" key="12">
    <source>
        <dbReference type="Proteomes" id="UP000005561"/>
    </source>
</evidence>
<comment type="function">
    <text evidence="9">Acts as a magnesium transporter.</text>
</comment>
<keyword evidence="9" id="KW-1003">Cell membrane</keyword>
<feature type="transmembrane region" description="Helical" evidence="9">
    <location>
        <begin position="297"/>
        <end position="317"/>
    </location>
</feature>
<dbReference type="InterPro" id="IPR036739">
    <property type="entry name" value="SLC41_membr_dom_sf"/>
</dbReference>
<evidence type="ECO:0000256" key="8">
    <source>
        <dbReference type="PROSITE-ProRule" id="PRU00703"/>
    </source>
</evidence>
<proteinExistence type="inferred from homology"/>
<dbReference type="InterPro" id="IPR006668">
    <property type="entry name" value="Mg_transptr_MgtE_intracell_dom"/>
</dbReference>
<feature type="transmembrane region" description="Helical" evidence="9">
    <location>
        <begin position="402"/>
        <end position="433"/>
    </location>
</feature>
<dbReference type="CDD" id="cd04606">
    <property type="entry name" value="CBS_pair_Mg_transporter"/>
    <property type="match status" value="1"/>
</dbReference>
<dbReference type="SUPFAM" id="SSF54631">
    <property type="entry name" value="CBS-domain pair"/>
    <property type="match status" value="1"/>
</dbReference>
<evidence type="ECO:0000313" key="11">
    <source>
        <dbReference type="EMBL" id="EET61522.1"/>
    </source>
</evidence>
<accession>C6LD39</accession>
<dbReference type="EMBL" id="ACCL02000006">
    <property type="protein sequence ID" value="EET61522.1"/>
    <property type="molecule type" value="Genomic_DNA"/>
</dbReference>
<sequence>MQTMTMKKNLSGGTTAMQQPDYEREIVSVIRSTLTPKLLQERLHEYHEKDIAEAMDVLHRDERHKLYSILDTQTLADVLEYSQQRDLYLEELNIRRRVAVLSDFDVTSAVEYLRQLDKGQRDTLIDLMEDDLKKEIALSCSFDKDEIGSRMTTNYISVSEGTGVRQAMKELVRQAAENDNISTIYVLDEDGVLVGAVDLKDLIIARENTPLEEITTTSYPYVYASQLIEDCVNLLRDYSEDSIPVLDENNRLTGVLTSQDMVEMVDDIMGDDYAKFGGLSSEEDLREPLKKSISKRLPWLIVLLALGMVVSGTVSLFEFVVVQLPLLVSFQSLVLDMAGNVGTQSLAVTIRVLMDEKLPLKQKLFLVSKEARIGLLNGIILGALSFVCIGIYLVLFKGQAPLTAFSTSLCVGISLLTAMMLSSIAGTVIPILLKKLKIDPAVASGPLITTLNDLVAVVTYYGLAWILLLNLLPRLTG</sequence>
<reference evidence="11" key="1">
    <citation type="submission" date="2009-07" db="EMBL/GenBank/DDBJ databases">
        <authorList>
            <person name="Weinstock G."/>
            <person name="Sodergren E."/>
            <person name="Clifton S."/>
            <person name="Fulton L."/>
            <person name="Fulton B."/>
            <person name="Courtney L."/>
            <person name="Fronick C."/>
            <person name="Harrison M."/>
            <person name="Strong C."/>
            <person name="Farmer C."/>
            <person name="Delahaunty K."/>
            <person name="Markovic C."/>
            <person name="Hall O."/>
            <person name="Minx P."/>
            <person name="Tomlinson C."/>
            <person name="Mitreva M."/>
            <person name="Nelson J."/>
            <person name="Hou S."/>
            <person name="Wollam A."/>
            <person name="Pepin K.H."/>
            <person name="Johnson M."/>
            <person name="Bhonagiri V."/>
            <person name="Nash W.E."/>
            <person name="Warren W."/>
            <person name="Chinwalla A."/>
            <person name="Mardis E.R."/>
            <person name="Wilson R.K."/>
        </authorList>
    </citation>
    <scope>NUCLEOTIDE SEQUENCE [LARGE SCALE GENOMIC DNA]</scope>
    <source>
        <strain evidence="11">DSM 14469</strain>
    </source>
</reference>
<evidence type="ECO:0000259" key="10">
    <source>
        <dbReference type="PROSITE" id="PS51371"/>
    </source>
</evidence>
<dbReference type="SUPFAM" id="SSF158791">
    <property type="entry name" value="MgtE N-terminal domain-like"/>
    <property type="match status" value="1"/>
</dbReference>
<evidence type="ECO:0000256" key="5">
    <source>
        <dbReference type="ARBA" id="ARBA00022842"/>
    </source>
</evidence>
<dbReference type="NCBIfam" id="TIGR00400">
    <property type="entry name" value="mgtE"/>
    <property type="match status" value="1"/>
</dbReference>
<gene>
    <name evidence="11" type="primary">mgtE</name>
    <name evidence="11" type="ORF">BRYFOR_06697</name>
</gene>
<organism evidence="11 12">
    <name type="scientific">Marvinbryantia formatexigens DSM 14469</name>
    <dbReference type="NCBI Taxonomy" id="478749"/>
    <lineage>
        <taxon>Bacteria</taxon>
        <taxon>Bacillati</taxon>
        <taxon>Bacillota</taxon>
        <taxon>Clostridia</taxon>
        <taxon>Lachnospirales</taxon>
        <taxon>Lachnospiraceae</taxon>
        <taxon>Marvinbryantia</taxon>
    </lineage>
</organism>
<keyword evidence="3 9" id="KW-0813">Transport</keyword>